<feature type="chain" id="PRO_5016943567" description="Protein FilF" evidence="1">
    <location>
        <begin position="23"/>
        <end position="647"/>
    </location>
</feature>
<evidence type="ECO:0000313" key="3">
    <source>
        <dbReference type="EMBL" id="RFC82469.1"/>
    </source>
</evidence>
<gene>
    <name evidence="2" type="ORF">ACFODO_10900</name>
    <name evidence="3" type="ORF">C9E89_016295</name>
</gene>
<proteinExistence type="predicted"/>
<keyword evidence="5" id="KW-1185">Reference proteome</keyword>
<dbReference type="EMBL" id="JBHRSF010000036">
    <property type="protein sequence ID" value="MFC2995771.1"/>
    <property type="molecule type" value="Genomic_DNA"/>
</dbReference>
<sequence length="647" mass="69654">MKKKFILPFALTGLVAALTACGGGESATIHEDPNKGVATSTNGCEETSTNKCQSFVIDYPVAGLNFDCSSDTNNHFVTELVSSVAMGACPSTDKVSFYIQGVESANKISLGTVDLAKIRPLKINGQPAQISLLDLASAMTGKAAVTSNANDETYRVMIALVRILQTVGVTQDANIVGDIQPITLSKDIKEKLKNIKSDVVALNLSNGTYAEIIKPWMDVEKVNAASAQDVTERLVKQNQVGVYTTNFLTFTGSNVDIRGFSGASLTNSKKESIANLYLLTTRQGYTTGYTVQWTGIPVNTNTENPISSSILKYFLLTQAEPKKLNADAQGALLNQFSNKITKPFIFKTANSNTDTLELTQGALANGTNIAGTADMYERVTGTSTKPTDETVYGKWRQTLNNESFAGTIDVYKSNPATYLDKRVFRTVNTVKTGEKYIFPLYANIVFNFTDKTIAPVKLGIVIDEHGDIRTNIGPNATANNLASNQCTNVNASTYKDETTGVQQYRIGTTGAANYTTTDPDKSITIRMILANPVFGNLDGALLGLNDAIVYLPSTSVGGDETLVPGGVRLNLQRLLADETTDRGINITGWEGDKAITAQWANMHSVYQTVYNAAHKDKLSDAQKALAARASGTLGVELPSCYKILTKQ</sequence>
<accession>A0A371YLV1</accession>
<evidence type="ECO:0000313" key="5">
    <source>
        <dbReference type="Proteomes" id="UP001595455"/>
    </source>
</evidence>
<reference evidence="5" key="3">
    <citation type="journal article" date="2019" name="Int. J. Syst. Evol. Microbiol.">
        <title>The Global Catalogue of Microorganisms (GCM) 10K type strain sequencing project: providing services to taxonomists for standard genome sequencing and annotation.</title>
        <authorList>
            <consortium name="The Broad Institute Genomics Platform"/>
            <consortium name="The Broad Institute Genome Sequencing Center for Infectious Disease"/>
            <person name="Wu L."/>
            <person name="Ma J."/>
        </authorList>
    </citation>
    <scope>NUCLEOTIDE SEQUENCE [LARGE SCALE GENOMIC DNA]</scope>
    <source>
        <strain evidence="5">KCTC 62575</strain>
    </source>
</reference>
<dbReference type="PROSITE" id="PS51257">
    <property type="entry name" value="PROKAR_LIPOPROTEIN"/>
    <property type="match status" value="1"/>
</dbReference>
<reference evidence="2" key="4">
    <citation type="submission" date="2024-09" db="EMBL/GenBank/DDBJ databases">
        <authorList>
            <person name="Sun Q."/>
            <person name="Mori K."/>
        </authorList>
    </citation>
    <scope>NUCLEOTIDE SEQUENCE</scope>
    <source>
        <strain evidence="2">KCTC 62575</strain>
    </source>
</reference>
<evidence type="ECO:0008006" key="6">
    <source>
        <dbReference type="Google" id="ProtNLM"/>
    </source>
</evidence>
<evidence type="ECO:0000313" key="4">
    <source>
        <dbReference type="Proteomes" id="UP000240957"/>
    </source>
</evidence>
<organism evidence="3 4">
    <name type="scientific">Acinetobacter sichuanensis</name>
    <dbReference type="NCBI Taxonomy" id="2136183"/>
    <lineage>
        <taxon>Bacteria</taxon>
        <taxon>Pseudomonadati</taxon>
        <taxon>Pseudomonadota</taxon>
        <taxon>Gammaproteobacteria</taxon>
        <taxon>Moraxellales</taxon>
        <taxon>Moraxellaceae</taxon>
        <taxon>Acinetobacter</taxon>
    </lineage>
</organism>
<protein>
    <recommendedName>
        <fullName evidence="6">Protein FilF</fullName>
    </recommendedName>
</protein>
<feature type="signal peptide" evidence="1">
    <location>
        <begin position="1"/>
        <end position="22"/>
    </location>
</feature>
<keyword evidence="1" id="KW-0732">Signal</keyword>
<dbReference type="OrthoDB" id="6712396at2"/>
<dbReference type="EMBL" id="PYIX02000033">
    <property type="protein sequence ID" value="RFC82469.1"/>
    <property type="molecule type" value="Genomic_DNA"/>
</dbReference>
<reference evidence="3 4" key="2">
    <citation type="submission" date="2018-08" db="EMBL/GenBank/DDBJ databases">
        <title>The draft genome of Acinetobacter sichuanensis strain WCHAc060041.</title>
        <authorList>
            <person name="Qin J."/>
            <person name="Feng Y."/>
            <person name="Zong Z."/>
        </authorList>
    </citation>
    <scope>NUCLEOTIDE SEQUENCE [LARGE SCALE GENOMIC DNA]</scope>
    <source>
        <strain evidence="3 4">WCHAc060041</strain>
    </source>
</reference>
<evidence type="ECO:0000256" key="1">
    <source>
        <dbReference type="SAM" id="SignalP"/>
    </source>
</evidence>
<name>A0A371YLV1_9GAMM</name>
<dbReference type="Proteomes" id="UP001595455">
    <property type="component" value="Unassembled WGS sequence"/>
</dbReference>
<evidence type="ECO:0000313" key="2">
    <source>
        <dbReference type="EMBL" id="MFC2995771.1"/>
    </source>
</evidence>
<comment type="caution">
    <text evidence="3">The sequence shown here is derived from an EMBL/GenBank/DDBJ whole genome shotgun (WGS) entry which is preliminary data.</text>
</comment>
<dbReference type="AlphaFoldDB" id="A0A371YLV1"/>
<dbReference type="RefSeq" id="WP_107009396.1">
    <property type="nucleotide sequence ID" value="NZ_JBHRSF010000036.1"/>
</dbReference>
<reference evidence="2" key="1">
    <citation type="journal article" date="2014" name="Int. J. Syst. Evol. Microbiol.">
        <title>Complete genome of a new Firmicutes species belonging to the dominant human colonic microbiota ('Ruminococcus bicirculans') reveals two chromosomes and a selective capacity to utilize plant glucans.</title>
        <authorList>
            <consortium name="NISC Comparative Sequencing Program"/>
            <person name="Wegmann U."/>
            <person name="Louis P."/>
            <person name="Goesmann A."/>
            <person name="Henrissat B."/>
            <person name="Duncan S.H."/>
            <person name="Flint H.J."/>
        </authorList>
    </citation>
    <scope>NUCLEOTIDE SEQUENCE</scope>
    <source>
        <strain evidence="2">KCTC 62575</strain>
    </source>
</reference>
<dbReference type="Proteomes" id="UP000240957">
    <property type="component" value="Unassembled WGS sequence"/>
</dbReference>